<keyword evidence="2" id="KW-0540">Nuclease</keyword>
<sequence length="434" mass="50405">MTSYNEPPFETNSQNNYSIFPKKIRKPYKPIKKTIVPWSPKIVKDVPQDLKKNFPNQTFLKPQSQPGIYVLFFPSSKSVYIGESQKVNREILEIKTPGSLARRPLIKPYFDASGIKNVKAYALLQGPSLEDRAIRLREEDRLIKEAGSSAINISGNIHRNAKIRFSSDISVIDPIFIKRTIPWNKDGSVSIPNHSLNYPVLPEKPTEYCLYIFKNKKSGNFYIGQSGKSNPLFRINKHRSDIRKVQYWELRGIKTGESVTYQRMVEDVKNGGNVFEYSIIEYLDQFNETDRKDRESNVIAEAYYQYGNRVYNNLTIRIQKILSKFREFGRTFNATKRNKQLLAYYDRDPERVAQYKNITYPVIVNGKYYDSLSEAGRDLHIQAKTVANRCRSASFPNYIYLKEPKNKIIPNSPEVKTKLQSFNKLLAAYKNRKN</sequence>
<organism evidence="2">
    <name type="scientific">Dunaliella salina</name>
    <name type="common">Green alga</name>
    <name type="synonym">Protococcus salinus</name>
    <dbReference type="NCBI Taxonomy" id="3046"/>
    <lineage>
        <taxon>Eukaryota</taxon>
        <taxon>Viridiplantae</taxon>
        <taxon>Chlorophyta</taxon>
        <taxon>core chlorophytes</taxon>
        <taxon>Chlorophyceae</taxon>
        <taxon>CS clade</taxon>
        <taxon>Chlamydomonadales</taxon>
        <taxon>Dunaliellaceae</taxon>
        <taxon>Dunaliella</taxon>
    </lineage>
</organism>
<dbReference type="RefSeq" id="YP_005089784.1">
    <property type="nucleotide sequence ID" value="NC_016732.1"/>
</dbReference>
<evidence type="ECO:0000259" key="1">
    <source>
        <dbReference type="PROSITE" id="PS50164"/>
    </source>
</evidence>
<keyword evidence="2" id="KW-0378">Hydrolase</keyword>
<keyword evidence="2" id="KW-0934">Plastid</keyword>
<dbReference type="PROSITE" id="PS50164">
    <property type="entry name" value="GIY_YIG"/>
    <property type="match status" value="1"/>
</dbReference>
<dbReference type="AlphaFoldDB" id="D0FXW4"/>
<dbReference type="InterPro" id="IPR035901">
    <property type="entry name" value="GIY-YIG_endonuc_sf"/>
</dbReference>
<geneLocation type="chloroplast" evidence="2"/>
<accession>D0FXW4</accession>
<evidence type="ECO:0000313" key="2">
    <source>
        <dbReference type="EMBL" id="ACS95047.1"/>
    </source>
</evidence>
<proteinExistence type="predicted"/>
<name>D0FXW4_DUNSA</name>
<dbReference type="EMBL" id="GQ250046">
    <property type="protein sequence ID" value="ACS95047.1"/>
    <property type="molecule type" value="Genomic_DNA"/>
</dbReference>
<dbReference type="GeneID" id="11541740"/>
<dbReference type="SUPFAM" id="SSF64496">
    <property type="entry name" value="DNA-binding domain of intron-encoded endonucleases"/>
    <property type="match status" value="1"/>
</dbReference>
<protein>
    <submittedName>
        <fullName evidence="2">GIY-YIG homing endonuclease</fullName>
    </submittedName>
</protein>
<feature type="domain" description="GIY-YIG" evidence="1">
    <location>
        <begin position="206"/>
        <end position="309"/>
    </location>
</feature>
<keyword evidence="2" id="KW-0255">Endonuclease</keyword>
<dbReference type="GO" id="GO:0004519">
    <property type="term" value="F:endonuclease activity"/>
    <property type="evidence" value="ECO:0007669"/>
    <property type="project" value="UniProtKB-KW"/>
</dbReference>
<gene>
    <name evidence="2" type="primary">orf435</name>
</gene>
<keyword evidence="2" id="KW-0150">Chloroplast</keyword>
<reference evidence="2" key="1">
    <citation type="journal article" date="2010" name="BMC Plant Biol.">
        <title>The Dunaliella salina organelle genomes: large sequences, inflated with intronic and intergenic DNA.</title>
        <authorList>
            <person name="Smith D.R."/>
            <person name="Lee R.W."/>
            <person name="Cushman J.C."/>
            <person name="Magnuson J.K."/>
            <person name="Tran D."/>
            <person name="Polle J.E."/>
        </authorList>
    </citation>
    <scope>NUCLEOTIDE SEQUENCE</scope>
    <source>
        <strain evidence="2">CCAP 19/18</strain>
    </source>
</reference>
<dbReference type="Gene3D" id="3.40.1440.10">
    <property type="entry name" value="GIY-YIG endonuclease"/>
    <property type="match status" value="1"/>
</dbReference>
<dbReference type="InterPro" id="IPR000305">
    <property type="entry name" value="GIY-YIG_endonuc"/>
</dbReference>